<dbReference type="EMBL" id="CP038804">
    <property type="protein sequence ID" value="UTY34046.1"/>
    <property type="molecule type" value="Genomic_DNA"/>
</dbReference>
<name>A0AAE9MWL6_9SPIR</name>
<feature type="chain" id="PRO_5042241396" evidence="1">
    <location>
        <begin position="24"/>
        <end position="316"/>
    </location>
</feature>
<dbReference type="CDD" id="cd12797">
    <property type="entry name" value="M23_peptidase"/>
    <property type="match status" value="1"/>
</dbReference>
<dbReference type="Pfam" id="PF01551">
    <property type="entry name" value="Peptidase_M23"/>
    <property type="match status" value="1"/>
</dbReference>
<dbReference type="InterPro" id="IPR050570">
    <property type="entry name" value="Cell_wall_metabolism_enzyme"/>
</dbReference>
<proteinExistence type="predicted"/>
<feature type="domain" description="M23ase beta-sheet core" evidence="2">
    <location>
        <begin position="213"/>
        <end position="307"/>
    </location>
</feature>
<evidence type="ECO:0000313" key="3">
    <source>
        <dbReference type="EMBL" id="UTY34046.1"/>
    </source>
</evidence>
<dbReference type="GO" id="GO:0004222">
    <property type="term" value="F:metalloendopeptidase activity"/>
    <property type="evidence" value="ECO:0007669"/>
    <property type="project" value="TreeGrafter"/>
</dbReference>
<dbReference type="PANTHER" id="PTHR21666:SF270">
    <property type="entry name" value="MUREIN HYDROLASE ACTIVATOR ENVC"/>
    <property type="match status" value="1"/>
</dbReference>
<dbReference type="InterPro" id="IPR011055">
    <property type="entry name" value="Dup_hybrid_motif"/>
</dbReference>
<evidence type="ECO:0000256" key="1">
    <source>
        <dbReference type="SAM" id="SignalP"/>
    </source>
</evidence>
<reference evidence="3" key="1">
    <citation type="submission" date="2019-04" db="EMBL/GenBank/DDBJ databases">
        <title>Whole genome sequencing of oral phylogroup 2 treponemes.</title>
        <authorList>
            <person name="Chan Y."/>
            <person name="Zeng H.H."/>
            <person name="Yu X.L."/>
            <person name="Leung W.K."/>
            <person name="Watt R.M."/>
        </authorList>
    </citation>
    <scope>NUCLEOTIDE SEQUENCE</scope>
    <source>
        <strain evidence="3">OMZ 835</strain>
    </source>
</reference>
<dbReference type="KEGG" id="tpk:JO40_01430"/>
<evidence type="ECO:0000259" key="2">
    <source>
        <dbReference type="Pfam" id="PF01551"/>
    </source>
</evidence>
<dbReference type="Proteomes" id="UP001058682">
    <property type="component" value="Chromosome"/>
</dbReference>
<dbReference type="InterPro" id="IPR016047">
    <property type="entry name" value="M23ase_b-sheet_dom"/>
</dbReference>
<organism evidence="3 4">
    <name type="scientific">Treponema putidum</name>
    <dbReference type="NCBI Taxonomy" id="221027"/>
    <lineage>
        <taxon>Bacteria</taxon>
        <taxon>Pseudomonadati</taxon>
        <taxon>Spirochaetota</taxon>
        <taxon>Spirochaetia</taxon>
        <taxon>Spirochaetales</taxon>
        <taxon>Treponemataceae</taxon>
        <taxon>Treponema</taxon>
    </lineage>
</organism>
<dbReference type="SUPFAM" id="SSF51261">
    <property type="entry name" value="Duplicated hybrid motif"/>
    <property type="match status" value="1"/>
</dbReference>
<dbReference type="Gene3D" id="2.70.70.10">
    <property type="entry name" value="Glucose Permease (Domain IIA)"/>
    <property type="match status" value="1"/>
</dbReference>
<dbReference type="PANTHER" id="PTHR21666">
    <property type="entry name" value="PEPTIDASE-RELATED"/>
    <property type="match status" value="1"/>
</dbReference>
<feature type="signal peptide" evidence="1">
    <location>
        <begin position="1"/>
        <end position="23"/>
    </location>
</feature>
<dbReference type="RefSeq" id="WP_044977554.1">
    <property type="nucleotide sequence ID" value="NZ_CP009228.1"/>
</dbReference>
<gene>
    <name evidence="3" type="ORF">E4N74_08535</name>
</gene>
<keyword evidence="1" id="KW-0732">Signal</keyword>
<evidence type="ECO:0000313" key="4">
    <source>
        <dbReference type="Proteomes" id="UP001058682"/>
    </source>
</evidence>
<accession>A0AAE9MWL6</accession>
<dbReference type="AlphaFoldDB" id="A0AAE9MWL6"/>
<protein>
    <submittedName>
        <fullName evidence="3">M23 family metallopeptidase</fullName>
    </submittedName>
</protein>
<sequence>MLKKRSFQVFLFFCFLFSLHASGKTDVSDSEQKNKSEKTPYIISIPSSGDLGSFFNVKFKAARKIEKAWVTVYDTSEKKVQTINAFPIDKTEKEWAAIAAVAVWWKTGKWKIRTHLIIEGALFEEDRGFEVLEKEFEEFVMKLSAKNSQILRDTSPKKTEQRNRFAEVIKMQNLESLYFKGPFVMPFNATRISSTFAEKRTSKYPDGKTSVSRHWGVDYPAPKGTPIFAPGAGKVVLAEERIVTGWTLVIEHAPAVYTIYYHLNKIHVKEEDFVKQGEKIADIGTTGFSTGPHLHWELLINEIPADPELLLTKELF</sequence>